<keyword evidence="2" id="KW-1185">Reference proteome</keyword>
<gene>
    <name evidence="1" type="ORF">GSLYS_00000191001</name>
</gene>
<dbReference type="InterPro" id="IPR029034">
    <property type="entry name" value="Cystine-knot_cytokine"/>
</dbReference>
<dbReference type="SUPFAM" id="SSF57501">
    <property type="entry name" value="Cystine-knot cytokines"/>
    <property type="match status" value="1"/>
</dbReference>
<dbReference type="PANTHER" id="PTHR33995:SF7">
    <property type="entry name" value="BURSICON SUBUNIT ALPHA-RELATED"/>
    <property type="match status" value="1"/>
</dbReference>
<organism evidence="1 2">
    <name type="scientific">Lymnaea stagnalis</name>
    <name type="common">Great pond snail</name>
    <name type="synonym">Helix stagnalis</name>
    <dbReference type="NCBI Taxonomy" id="6523"/>
    <lineage>
        <taxon>Eukaryota</taxon>
        <taxon>Metazoa</taxon>
        <taxon>Spiralia</taxon>
        <taxon>Lophotrochozoa</taxon>
        <taxon>Mollusca</taxon>
        <taxon>Gastropoda</taxon>
        <taxon>Heterobranchia</taxon>
        <taxon>Euthyneura</taxon>
        <taxon>Panpulmonata</taxon>
        <taxon>Hygrophila</taxon>
        <taxon>Lymnaeoidea</taxon>
        <taxon>Lymnaeidae</taxon>
        <taxon>Lymnaea</taxon>
    </lineage>
</organism>
<accession>A0AAV2GX41</accession>
<evidence type="ECO:0000313" key="2">
    <source>
        <dbReference type="Proteomes" id="UP001497497"/>
    </source>
</evidence>
<reference evidence="1 2" key="1">
    <citation type="submission" date="2024-04" db="EMBL/GenBank/DDBJ databases">
        <authorList>
            <consortium name="Genoscope - CEA"/>
            <person name="William W."/>
        </authorList>
    </citation>
    <scope>NUCLEOTIDE SEQUENCE [LARGE SCALE GENOMIC DNA]</scope>
</reference>
<proteinExistence type="predicted"/>
<comment type="caution">
    <text evidence="1">The sequence shown here is derived from an EMBL/GenBank/DDBJ whole genome shotgun (WGS) entry which is preliminary data.</text>
</comment>
<protein>
    <submittedName>
        <fullName evidence="1">Uncharacterized protein</fullName>
    </submittedName>
</protein>
<dbReference type="PANTHER" id="PTHR33995">
    <property type="entry name" value="PROTEIN CBG18546"/>
    <property type="match status" value="1"/>
</dbReference>
<sequence length="509" mass="56796">MKLRRANLTVQNLAQLLRNEGGGFIGDIVSAVPPQHLHGYELHNIENSAWMNHDKAELITNLESLLVNHNQHQNQLRHNIQQYLSYGRISTILALGVSLLEALNNSFTVNICPSNVTSPAGNISSQPIVFNTCFVLVSEISKMNSINFQLEEALISSDVNTPAEQVTGGGIRYSTEGVSDYMAINITSDNSIISDDVIDDLLNKVKVVQGTSENIIHLHQCLLNATLSFLQALSSFEHDFFKMLELLKEHNQTTQSEAYASYEKLRTGVDIHDDVATTGSIGVNGYDMSTQNWNTQSSINRSVWNYTGVLPVQLINANISDIMELFDVLASNLTQFEDMLILANVTRPIHDPMLDTWTDWHNLRRRTKRNASGFTISGEQCQKQGALINQTNFISLCSTCVHTTVLDNCYFPRFLTEKVCGRGSSSNPLYQNSCLCMPGQIVGGPAGQCQQQRFHIVVLKKTPGRCMKIKSQGQEIITDQWESTTYPLRIGCECVIHQNSMFAKYALFP</sequence>
<evidence type="ECO:0000313" key="1">
    <source>
        <dbReference type="EMBL" id="CAL1526014.1"/>
    </source>
</evidence>
<dbReference type="EMBL" id="CAXITT010000001">
    <property type="protein sequence ID" value="CAL1526014.1"/>
    <property type="molecule type" value="Genomic_DNA"/>
</dbReference>
<dbReference type="AlphaFoldDB" id="A0AAV2GX41"/>
<name>A0AAV2GX41_LYMST</name>
<dbReference type="Proteomes" id="UP001497497">
    <property type="component" value="Unassembled WGS sequence"/>
</dbReference>